<name>A0A348MJJ4_UNCW3</name>
<evidence type="ECO:0000313" key="1">
    <source>
        <dbReference type="EMBL" id="HAF07220.1"/>
    </source>
</evidence>
<reference evidence="1 2" key="1">
    <citation type="journal article" date="2018" name="Nat. Biotechnol.">
        <title>A standardized bacterial taxonomy based on genome phylogeny substantially revises the tree of life.</title>
        <authorList>
            <person name="Parks D.H."/>
            <person name="Chuvochina M."/>
            <person name="Waite D.W."/>
            <person name="Rinke C."/>
            <person name="Skarshewski A."/>
            <person name="Chaumeil P.A."/>
            <person name="Hugenholtz P."/>
        </authorList>
    </citation>
    <scope>NUCLEOTIDE SEQUENCE [LARGE SCALE GENOMIC DNA]</scope>
    <source>
        <strain evidence="1">UBA7921</strain>
    </source>
</reference>
<evidence type="ECO:0008006" key="3">
    <source>
        <dbReference type="Google" id="ProtNLM"/>
    </source>
</evidence>
<evidence type="ECO:0000313" key="2">
    <source>
        <dbReference type="Proteomes" id="UP000262454"/>
    </source>
</evidence>
<comment type="caution">
    <text evidence="1">The sequence shown here is derived from an EMBL/GenBank/DDBJ whole genome shotgun (WGS) entry which is preliminary data.</text>
</comment>
<dbReference type="AlphaFoldDB" id="A0A348MJJ4"/>
<protein>
    <recommendedName>
        <fullName evidence="3">T9SS type A sorting domain-containing protein</fullName>
    </recommendedName>
</protein>
<proteinExistence type="predicted"/>
<dbReference type="InterPro" id="IPR026444">
    <property type="entry name" value="Secre_tail"/>
</dbReference>
<organism evidence="1 2">
    <name type="scientific">candidate division WOR-3 bacterium</name>
    <dbReference type="NCBI Taxonomy" id="2052148"/>
    <lineage>
        <taxon>Bacteria</taxon>
        <taxon>Bacteria division WOR-3</taxon>
    </lineage>
</organism>
<feature type="non-terminal residue" evidence="1">
    <location>
        <position position="1"/>
    </location>
</feature>
<accession>A0A348MJJ4</accession>
<dbReference type="Proteomes" id="UP000262454">
    <property type="component" value="Unassembled WGS sequence"/>
</dbReference>
<gene>
    <name evidence="1" type="ORF">DCG82_02305</name>
</gene>
<dbReference type="NCBIfam" id="TIGR04183">
    <property type="entry name" value="Por_Secre_tail"/>
    <property type="match status" value="1"/>
</dbReference>
<dbReference type="EMBL" id="DMCX01000013">
    <property type="protein sequence ID" value="HAF07220.1"/>
    <property type="molecule type" value="Genomic_DNA"/>
</dbReference>
<sequence length="1245" mass="141954">CNAPKAYPIVCIWQPNDKALIKWLDNSNYEEGYRIKIKENNILIGSKDTIINLAEDPDTLEWTHQTTRTGQMKYIVYSMNSGAFSKDSVEYINYRGYGTPLISKDSIKLSKGTVRIKGDTILTGTRRRLNGEIISIEAYKEGFENKILKSEFIIDSNAQIIGIKNSDMYAGINGSSTNRDSIIWIYVKEGSQYNKKYVKNLYFTYISYLNAQKTKLLSAIYKNDSIYLLVNFKLKEHAINSVLVLFKIDKNCNYNASYFIKSFTNSADFEGTIESKNADEIVIVYNGTDESNGKITGLNIFSIRTDFNGKITEYSPFVNKGFNQTYKEYFDIEALTDTILYIVSHKVGIFFDTMKVVKYDMKNMVQTLIDYIKISSSPMADSFQFPRIVKYRDYMIVSWLNWEDYQYDRIYTKKYSLTENSGIEIAKETSEDDAWVKDYLIVKNEADEGLEIVTEEALFSYGVYGLKRSDYKLPIMRIIMNDELSWYKNGTFTVKVIDGNGMKLSTVKVLVTNGADINFEGTTDVNGEVKVSYFTRSSNKITIKAVKAFYEDCVNVYDVTTNTMEVNCVKEVSAFKDTTIEIGVYTYSTEPEEVILHKVAVSSAEVILSNGINIEDTLITGANGKVVAEISGRDTIEWLGRDCYVDYTKEIDVIVLKEGYKTETVKISKEMRSNSSNATGYNNSNHVIKRDELNLYMAYGDGDSVVFGRSNNFGDWWILEKVGEGKNPSLAFSGEGTVAMLYTGLDNYGYYYTYTESPFQPIDTVYPTLITYEPGVIAGNVLTGKVYVAGIEHPLLGVDYGNLLYAEFVFDNLAGIVKTTLVPATVEKYKPKSWQSITTYYDKYMKKYYPIIVYGDIYGEIDLVKYDGISGRWIPPIGVAQTTEESKESYISSNGEKIAVIWSEERTTDSNVWDIWLNGELYKTSKTESYTEPKIKAGNYIVYNESKEKIGLDLYGLNYIGADIRTSSKDSVYYPDFEFKTEYNKTGLELNHKIYLIWTEKTGIAYTVKDTIIEVKTDGDLQPFIAGEFTDTIVELDDSPLTDIINDRRKKIERLYIEIGEIESDKEYKLTVNTTNPNKNYPYLLMIDGIIVDTINKEDKTTEVYLTEDIKSDNTILITLDRVKGNPNRIAKMEMRKYDEVTNASILGNAIIKMITEKKGIKEHVKIKTMSKGLIEMTIEGDCSENLEMEIYDVAGRRRMKETFKNLQNGYNKIILNANGLSSGVYFYRLNTKSNQYKGKILLIK</sequence>